<evidence type="ECO:0000256" key="1">
    <source>
        <dbReference type="SAM" id="Phobius"/>
    </source>
</evidence>
<keyword evidence="1" id="KW-0812">Transmembrane</keyword>
<feature type="transmembrane region" description="Helical" evidence="1">
    <location>
        <begin position="59"/>
        <end position="84"/>
    </location>
</feature>
<feature type="transmembrane region" description="Helical" evidence="1">
    <location>
        <begin position="96"/>
        <end position="118"/>
    </location>
</feature>
<dbReference type="EMBL" id="JAKZHW010000001">
    <property type="protein sequence ID" value="MCH8615899.1"/>
    <property type="molecule type" value="Genomic_DNA"/>
</dbReference>
<protein>
    <recommendedName>
        <fullName evidence="4">DUF2254 domain-containing protein</fullName>
    </recommendedName>
</protein>
<gene>
    <name evidence="2" type="ORF">LZ016_07275</name>
</gene>
<evidence type="ECO:0008006" key="4">
    <source>
        <dbReference type="Google" id="ProtNLM"/>
    </source>
</evidence>
<keyword evidence="3" id="KW-1185">Reference proteome</keyword>
<evidence type="ECO:0000313" key="3">
    <source>
        <dbReference type="Proteomes" id="UP001203058"/>
    </source>
</evidence>
<name>A0ABS9VLQ7_9SPHN</name>
<keyword evidence="1" id="KW-0472">Membrane</keyword>
<reference evidence="2 3" key="1">
    <citation type="submission" date="2022-03" db="EMBL/GenBank/DDBJ databases">
        <authorList>
            <person name="Jo J.-H."/>
            <person name="Im W.-T."/>
        </authorList>
    </citation>
    <scope>NUCLEOTIDE SEQUENCE [LARGE SCALE GENOMIC DNA]</scope>
    <source>
        <strain evidence="2 3">SM33</strain>
    </source>
</reference>
<feature type="transmembrane region" description="Helical" evidence="1">
    <location>
        <begin position="164"/>
        <end position="184"/>
    </location>
</feature>
<evidence type="ECO:0000313" key="2">
    <source>
        <dbReference type="EMBL" id="MCH8615899.1"/>
    </source>
</evidence>
<dbReference type="RefSeq" id="WP_241446735.1">
    <property type="nucleotide sequence ID" value="NZ_JAKZHW010000001.1"/>
</dbReference>
<proteinExistence type="predicted"/>
<accession>A0ABS9VLQ7</accession>
<keyword evidence="1" id="KW-1133">Transmembrane helix</keyword>
<organism evidence="2 3">
    <name type="scientific">Sphingomonas telluris</name>
    <dbReference type="NCBI Taxonomy" id="2907998"/>
    <lineage>
        <taxon>Bacteria</taxon>
        <taxon>Pseudomonadati</taxon>
        <taxon>Pseudomonadota</taxon>
        <taxon>Alphaproteobacteria</taxon>
        <taxon>Sphingomonadales</taxon>
        <taxon>Sphingomonadaceae</taxon>
        <taxon>Sphingomonas</taxon>
    </lineage>
</organism>
<feature type="transmembrane region" description="Helical" evidence="1">
    <location>
        <begin position="139"/>
        <end position="158"/>
    </location>
</feature>
<dbReference type="Proteomes" id="UP001203058">
    <property type="component" value="Unassembled WGS sequence"/>
</dbReference>
<comment type="caution">
    <text evidence="2">The sequence shown here is derived from an EMBL/GenBank/DDBJ whole genome shotgun (WGS) entry which is preliminary data.</text>
</comment>
<sequence>MATVDTPDEEQAAPEAPVAWMERARKSAMTIRSRLLLGASGRSVRALYWLRQHGRRAEVVAWLISVGVGAKLLSELRLGIAAWFAPPRLGGLQTLLVGTGTALIGGTAIAASLVLFAMQVNVERLPFGLFRRLSSDLKLLLAFAGSFGLAIGVASFSLISSPANAAFCVGAAILFVLLILRSFLYAYRRSLALISPEYQLELIKLDVAKEARRWDRRARWAEPLLDKQQADGKFDQLRYTISQVDPRLRIAADKGLKHSVALARKLSDQGDAIAAESALQTVVVINQLYVAARGRSFFASTLIGDNEHVHDPIITHSIEAIKNYYRSALGRRDEEQMISALGTLKALAGAYLGIEYRDDFDSKTHACYAAGQLQTEVEQLVAHLMPDALYRAVGILGTCARELAVRSRPEDAVPLVQKIAALGATGAAREDHIVITHAATEQLAKMTVLLFGVERFDPGYATRETLASTISMTKLVLGSSHARQAPFGSPLDSYFSGVPRKLGELTNALLKADVGDEHAQQVARNVEEWAEELHRPIKELLLQSVEKQSIFTIILIQFVHSVTEALLAMASAECCRDHERDELRKHALWLVSVFSWLPTEPDSALHVHNLSFIEYLLQIAGAARRWGGDDVLDEVRKRLLKWSIAVSLHQWDALENGIYALASMAVAQGDGERDRLLRDLQANVNEAFVGKETRDHVARELRMKAENLRDRQFEINVIERALTSVEREPIKALLRDAANILSPDTKDEPVRSVIL</sequence>